<dbReference type="InterPro" id="IPR050832">
    <property type="entry name" value="Bact_Acetyltransf"/>
</dbReference>
<evidence type="ECO:0000256" key="2">
    <source>
        <dbReference type="ARBA" id="ARBA00023315"/>
    </source>
</evidence>
<dbReference type="Pfam" id="PF00583">
    <property type="entry name" value="Acetyltransf_1"/>
    <property type="match status" value="1"/>
</dbReference>
<evidence type="ECO:0000256" key="1">
    <source>
        <dbReference type="ARBA" id="ARBA00022679"/>
    </source>
</evidence>
<dbReference type="KEGG" id="msv:Mesil_0813"/>
<reference evidence="4 5" key="1">
    <citation type="journal article" date="2010" name="Stand. Genomic Sci.">
        <title>Complete genome sequence of Meiothermus silvanus type strain (VI-R2).</title>
        <authorList>
            <person name="Sikorski J."/>
            <person name="Tindall B.J."/>
            <person name="Lowry S."/>
            <person name="Lucas S."/>
            <person name="Nolan M."/>
            <person name="Copeland A."/>
            <person name="Glavina Del Rio T."/>
            <person name="Tice H."/>
            <person name="Cheng J.F."/>
            <person name="Han C."/>
            <person name="Pitluck S."/>
            <person name="Liolios K."/>
            <person name="Ivanova N."/>
            <person name="Mavromatis K."/>
            <person name="Mikhailova N."/>
            <person name="Pati A."/>
            <person name="Goodwin L."/>
            <person name="Chen A."/>
            <person name="Palaniappan K."/>
            <person name="Land M."/>
            <person name="Hauser L."/>
            <person name="Chang Y.J."/>
            <person name="Jeffries C.D."/>
            <person name="Rohde M."/>
            <person name="Goker M."/>
            <person name="Woyke T."/>
            <person name="Bristow J."/>
            <person name="Eisen J.A."/>
            <person name="Markowitz V."/>
            <person name="Hugenholtz P."/>
            <person name="Kyrpides N.C."/>
            <person name="Klenk H.P."/>
            <person name="Lapidus A."/>
        </authorList>
    </citation>
    <scope>NUCLEOTIDE SEQUENCE [LARGE SCALE GENOMIC DNA]</scope>
    <source>
        <strain evidence="5">ATCC 700542 / DSM 9946 / VI-R2</strain>
    </source>
</reference>
<dbReference type="PROSITE" id="PS51186">
    <property type="entry name" value="GNAT"/>
    <property type="match status" value="1"/>
</dbReference>
<organism evidence="4 5">
    <name type="scientific">Allomeiothermus silvanus (strain ATCC 700542 / DSM 9946 / NBRC 106475 / NCIMB 13440 / VI-R2)</name>
    <name type="common">Thermus silvanus</name>
    <dbReference type="NCBI Taxonomy" id="526227"/>
    <lineage>
        <taxon>Bacteria</taxon>
        <taxon>Thermotogati</taxon>
        <taxon>Deinococcota</taxon>
        <taxon>Deinococci</taxon>
        <taxon>Thermales</taxon>
        <taxon>Thermaceae</taxon>
        <taxon>Allomeiothermus</taxon>
    </lineage>
</organism>
<keyword evidence="5" id="KW-1185">Reference proteome</keyword>
<keyword evidence="1" id="KW-0808">Transferase</keyword>
<dbReference type="PANTHER" id="PTHR43877">
    <property type="entry name" value="AMINOALKYLPHOSPHONATE N-ACETYLTRANSFERASE-RELATED-RELATED"/>
    <property type="match status" value="1"/>
</dbReference>
<dbReference type="SUPFAM" id="SSF55729">
    <property type="entry name" value="Acyl-CoA N-acyltransferases (Nat)"/>
    <property type="match status" value="1"/>
</dbReference>
<proteinExistence type="predicted"/>
<feature type="domain" description="N-acetyltransferase" evidence="3">
    <location>
        <begin position="2"/>
        <end position="209"/>
    </location>
</feature>
<dbReference type="CDD" id="cd04301">
    <property type="entry name" value="NAT_SF"/>
    <property type="match status" value="1"/>
</dbReference>
<dbReference type="Gene3D" id="3.40.630.30">
    <property type="match status" value="1"/>
</dbReference>
<keyword evidence="2" id="KW-0012">Acyltransferase</keyword>
<gene>
    <name evidence="4" type="ordered locus">Mesil_0813</name>
</gene>
<name>D7BBT0_ALLS1</name>
<evidence type="ECO:0000313" key="5">
    <source>
        <dbReference type="Proteomes" id="UP000001916"/>
    </source>
</evidence>
<dbReference type="GO" id="GO:0016747">
    <property type="term" value="F:acyltransferase activity, transferring groups other than amino-acyl groups"/>
    <property type="evidence" value="ECO:0007669"/>
    <property type="project" value="InterPro"/>
</dbReference>
<dbReference type="InterPro" id="IPR016181">
    <property type="entry name" value="Acyl_CoA_acyltransferase"/>
</dbReference>
<dbReference type="Proteomes" id="UP000001916">
    <property type="component" value="Chromosome"/>
</dbReference>
<dbReference type="STRING" id="526227.Mesil_0813"/>
<dbReference type="AlphaFoldDB" id="D7BBT0"/>
<evidence type="ECO:0000313" key="4">
    <source>
        <dbReference type="EMBL" id="ADH62726.1"/>
    </source>
</evidence>
<accession>D7BBT0</accession>
<dbReference type="OrthoDB" id="9797178at2"/>
<dbReference type="InterPro" id="IPR000182">
    <property type="entry name" value="GNAT_dom"/>
</dbReference>
<protein>
    <submittedName>
        <fullName evidence="4">GCN5-related N-acetyltransferase</fullName>
    </submittedName>
</protein>
<dbReference type="PANTHER" id="PTHR43877:SF2">
    <property type="entry name" value="AMINOALKYLPHOSPHONATE N-ACETYLTRANSFERASE-RELATED"/>
    <property type="match status" value="1"/>
</dbReference>
<dbReference type="eggNOG" id="COG0456">
    <property type="taxonomic scope" value="Bacteria"/>
</dbReference>
<dbReference type="RefSeq" id="WP_013157313.1">
    <property type="nucleotide sequence ID" value="NC_014212.1"/>
</dbReference>
<evidence type="ECO:0000259" key="3">
    <source>
        <dbReference type="PROSITE" id="PS51186"/>
    </source>
</evidence>
<dbReference type="EMBL" id="CP002042">
    <property type="protein sequence ID" value="ADH62726.1"/>
    <property type="molecule type" value="Genomic_DNA"/>
</dbReference>
<dbReference type="HOGENOM" id="CLU_086044_1_0_0"/>
<sequence>MVSIRPARVSDLEALGQIAYATGFFGDSAAVYFPSPPLFRDLWIKPYLNGIGACNFVAELEGTIVGYIIGTPDVGAYRRYFLRSALEILGKVLTGGYPGLLKSALYLLRAARYGSRQAPIERYPAHLHINLLPQARGLGVGQKLLEAHLDCLRARGIPGVQLSTTQENTAALGLYQKLGFEVYAAWKSPLWKPWLGREATHVIMVKDLRA</sequence>